<feature type="domain" description="AMP-binding enzyme C-terminal" evidence="10">
    <location>
        <begin position="449"/>
        <end position="524"/>
    </location>
</feature>
<evidence type="ECO:0000259" key="9">
    <source>
        <dbReference type="Pfam" id="PF00501"/>
    </source>
</evidence>
<keyword evidence="2" id="KW-0436">Ligase</keyword>
<evidence type="ECO:0000256" key="2">
    <source>
        <dbReference type="ARBA" id="ARBA00022598"/>
    </source>
</evidence>
<dbReference type="GO" id="GO:0005524">
    <property type="term" value="F:ATP binding"/>
    <property type="evidence" value="ECO:0007669"/>
    <property type="project" value="UniProtKB-KW"/>
</dbReference>
<dbReference type="InterPro" id="IPR045851">
    <property type="entry name" value="AMP-bd_C_sf"/>
</dbReference>
<dbReference type="Gene3D" id="3.30.300.30">
    <property type="match status" value="1"/>
</dbReference>
<dbReference type="AlphaFoldDB" id="A0AA35JDB8"/>
<dbReference type="GO" id="GO:0033611">
    <property type="term" value="P:oxalate catabolic process"/>
    <property type="evidence" value="ECO:0007669"/>
    <property type="project" value="UniProtKB-ARBA"/>
</dbReference>
<dbReference type="EC" id="6.2.1.8" evidence="5"/>
<evidence type="ECO:0000256" key="3">
    <source>
        <dbReference type="ARBA" id="ARBA00022741"/>
    </source>
</evidence>
<keyword evidence="12" id="KW-1185">Reference proteome</keyword>
<dbReference type="SUPFAM" id="SSF56801">
    <property type="entry name" value="Acetyl-CoA synthetase-like"/>
    <property type="match status" value="1"/>
</dbReference>
<accession>A0AA35JDB8</accession>
<evidence type="ECO:0000256" key="8">
    <source>
        <dbReference type="ARBA" id="ARBA00083427"/>
    </source>
</evidence>
<gene>
    <name evidence="11" type="primary">SKDI02G3290</name>
    <name evidence="11" type="ORF">SKDI_02G3290</name>
</gene>
<dbReference type="InterPro" id="IPR000873">
    <property type="entry name" value="AMP-dep_synth/lig_dom"/>
</dbReference>
<dbReference type="InterPro" id="IPR020845">
    <property type="entry name" value="AMP-binding_CS"/>
</dbReference>
<dbReference type="Pfam" id="PF13193">
    <property type="entry name" value="AMP-binding_C"/>
    <property type="match status" value="1"/>
</dbReference>
<organism evidence="11 12">
    <name type="scientific">Saccharomyces kudriavzevii (strain ATCC MYA-4449 / AS 2.2408 / CBS 8840 / NBRC 1802 / NCYC 2889)</name>
    <name type="common">Yeast</name>
    <dbReference type="NCBI Taxonomy" id="226230"/>
    <lineage>
        <taxon>Eukaryota</taxon>
        <taxon>Fungi</taxon>
        <taxon>Dikarya</taxon>
        <taxon>Ascomycota</taxon>
        <taxon>Saccharomycotina</taxon>
        <taxon>Saccharomycetes</taxon>
        <taxon>Saccharomycetales</taxon>
        <taxon>Saccharomycetaceae</taxon>
        <taxon>Saccharomyces</taxon>
    </lineage>
</organism>
<dbReference type="Proteomes" id="UP001162087">
    <property type="component" value="Chromosome 2"/>
</dbReference>
<evidence type="ECO:0000313" key="11">
    <source>
        <dbReference type="EMBL" id="CAI4055927.1"/>
    </source>
</evidence>
<dbReference type="GO" id="GO:0006631">
    <property type="term" value="P:fatty acid metabolic process"/>
    <property type="evidence" value="ECO:0007669"/>
    <property type="project" value="TreeGrafter"/>
</dbReference>
<evidence type="ECO:0000259" key="10">
    <source>
        <dbReference type="Pfam" id="PF13193"/>
    </source>
</evidence>
<dbReference type="RefSeq" id="XP_056086206.1">
    <property type="nucleotide sequence ID" value="XM_056230236.1"/>
</dbReference>
<dbReference type="PANTHER" id="PTHR43201">
    <property type="entry name" value="ACYL-COA SYNTHETASE"/>
    <property type="match status" value="1"/>
</dbReference>
<evidence type="ECO:0000313" key="12">
    <source>
        <dbReference type="Proteomes" id="UP001162087"/>
    </source>
</evidence>
<comment type="similarity">
    <text evidence="1">Belongs to the ATP-dependent AMP-binding enzyme family.</text>
</comment>
<evidence type="ECO:0000256" key="5">
    <source>
        <dbReference type="ARBA" id="ARBA00066722"/>
    </source>
</evidence>
<dbReference type="InterPro" id="IPR025110">
    <property type="entry name" value="AMP-bd_C"/>
</dbReference>
<dbReference type="CDD" id="cd05926">
    <property type="entry name" value="FACL_fum10p_like"/>
    <property type="match status" value="1"/>
</dbReference>
<dbReference type="GO" id="GO:0050203">
    <property type="term" value="F:oxalate-CoA ligase activity"/>
    <property type="evidence" value="ECO:0007669"/>
    <property type="project" value="UniProtKB-EC"/>
</dbReference>
<dbReference type="GO" id="GO:0031956">
    <property type="term" value="F:medium-chain fatty acid-CoA ligase activity"/>
    <property type="evidence" value="ECO:0007669"/>
    <property type="project" value="TreeGrafter"/>
</dbReference>
<dbReference type="InterPro" id="IPR042099">
    <property type="entry name" value="ANL_N_sf"/>
</dbReference>
<protein>
    <recommendedName>
        <fullName evidence="6">Oxalate--CoA ligase</fullName>
        <ecNumber evidence="5">6.2.1.8</ecNumber>
    </recommendedName>
    <alternativeName>
        <fullName evidence="7">Acyl-activating enzyme 3</fullName>
    </alternativeName>
    <alternativeName>
        <fullName evidence="8">Oxalyl-CoA synthetase</fullName>
    </alternativeName>
</protein>
<dbReference type="Gene3D" id="3.40.50.12780">
    <property type="entry name" value="N-terminal domain of ligase-like"/>
    <property type="match status" value="1"/>
</dbReference>
<dbReference type="PANTHER" id="PTHR43201:SF5">
    <property type="entry name" value="MEDIUM-CHAIN ACYL-COA LIGASE ACSF2, MITOCHONDRIAL"/>
    <property type="match status" value="1"/>
</dbReference>
<keyword evidence="4" id="KW-0067">ATP-binding</keyword>
<dbReference type="GeneID" id="80922506"/>
<dbReference type="InterPro" id="IPR045310">
    <property type="entry name" value="Pcs60-like"/>
</dbReference>
<dbReference type="Pfam" id="PF00501">
    <property type="entry name" value="AMP-binding"/>
    <property type="match status" value="1"/>
</dbReference>
<reference evidence="11" key="1">
    <citation type="submission" date="2022-10" db="EMBL/GenBank/DDBJ databases">
        <authorList>
            <person name="Byrne P K."/>
        </authorList>
    </citation>
    <scope>NUCLEOTIDE SEQUENCE</scope>
    <source>
        <strain evidence="11">IFO1802</strain>
    </source>
</reference>
<name>A0AA35JDB8_SACK1</name>
<sequence>MSSAATTVTASFNDVFRVSDNVAVVIAETDTQVTYRDLSHMVGHFQTIFTNPSSPLYGTIFRQDTVAISMRNGLEFIVAFLGATMDAKIGAPLNPNYKEKEFNFYLNDLKSKAICVPKGTTKLRNSEILKSASSFGCFIVELGFDAARFRVEYDIYSPEDHYRRVIYRSLDNAKFVNVNPDRFPGFARSSDVALILHTSGTTSTPKTVPLLHLNIVRSTLNIASTYKLTSSDRSYVVMPLFHVHGLIGVLLSTFRTQGSVVVPDGFHPKLFWEQFVKYNCNWFSCVPTISMIMLNMPKPKPFPHIRFIRSCSSALAPATFHKLENEFNAPVLEAYAMTEASHQMTSNNLPPGKRKPGTVGQPQGVIVVILDDKDNILPPGKVGEVSIRGENVTLGYANNPKANKENFTKRENYFRTGDQGYFDPEGFLVLTGRIKELINRGGEKISPIELDGIMLSHPKIEEAVAFGVPDDMYGQVVQAAVVLKKGEKMTYEELAGFLKKHLAAFKVPTKVYFVDKLPKTATGKIQRRIIAETFAKSSKNKSKL</sequence>
<evidence type="ECO:0000256" key="1">
    <source>
        <dbReference type="ARBA" id="ARBA00006432"/>
    </source>
</evidence>
<evidence type="ECO:0000256" key="7">
    <source>
        <dbReference type="ARBA" id="ARBA00078960"/>
    </source>
</evidence>
<dbReference type="GO" id="GO:0005737">
    <property type="term" value="C:cytoplasm"/>
    <property type="evidence" value="ECO:0007669"/>
    <property type="project" value="UniProtKB-ARBA"/>
</dbReference>
<dbReference type="PROSITE" id="PS00455">
    <property type="entry name" value="AMP_BINDING"/>
    <property type="match status" value="1"/>
</dbReference>
<dbReference type="FunFam" id="3.30.300.30:FF:000007">
    <property type="entry name" value="4-coumarate--CoA ligase 2"/>
    <property type="match status" value="1"/>
</dbReference>
<feature type="domain" description="AMP-dependent synthetase/ligase" evidence="9">
    <location>
        <begin position="20"/>
        <end position="396"/>
    </location>
</feature>
<proteinExistence type="inferred from homology"/>
<dbReference type="EMBL" id="OX365897">
    <property type="protein sequence ID" value="CAI4055927.1"/>
    <property type="molecule type" value="Genomic_DNA"/>
</dbReference>
<evidence type="ECO:0000256" key="6">
    <source>
        <dbReference type="ARBA" id="ARBA00067955"/>
    </source>
</evidence>
<keyword evidence="3" id="KW-0547">Nucleotide-binding</keyword>
<evidence type="ECO:0000256" key="4">
    <source>
        <dbReference type="ARBA" id="ARBA00022840"/>
    </source>
</evidence>
<dbReference type="FunFam" id="3.40.50.12780:FF:000039">
    <property type="entry name" value="Peroxisomal-coenzyme A synthetase"/>
    <property type="match status" value="1"/>
</dbReference>